<dbReference type="InterPro" id="IPR011051">
    <property type="entry name" value="RmlC_Cupin_sf"/>
</dbReference>
<organism evidence="1 2">
    <name type="scientific">Zeaxanthinibacter enoshimensis</name>
    <dbReference type="NCBI Taxonomy" id="392009"/>
    <lineage>
        <taxon>Bacteria</taxon>
        <taxon>Pseudomonadati</taxon>
        <taxon>Bacteroidota</taxon>
        <taxon>Flavobacteriia</taxon>
        <taxon>Flavobacteriales</taxon>
        <taxon>Flavobacteriaceae</taxon>
        <taxon>Zeaxanthinibacter</taxon>
    </lineage>
</organism>
<dbReference type="Gene3D" id="2.60.120.10">
    <property type="entry name" value="Jelly Rolls"/>
    <property type="match status" value="1"/>
</dbReference>
<dbReference type="RefSeq" id="WP_133644013.1">
    <property type="nucleotide sequence ID" value="NZ_SNYI01000002.1"/>
</dbReference>
<sequence>MKNFLLIQGEDFLDDRGKLRFFNDFKMLGIKRMYEIGPADTDTLRAWQGHESEQKWFYCSSGTIVINLVKVDDFRNPSPGIEPIRIELNKDVPVVVFVPGGYATGIKANDPNSQLLVFSDTTLEESRQDDFRYPVDLWNADW</sequence>
<dbReference type="EMBL" id="SNYI01000002">
    <property type="protein sequence ID" value="TDQ31168.1"/>
    <property type="molecule type" value="Genomic_DNA"/>
</dbReference>
<comment type="caution">
    <text evidence="1">The sequence shown here is derived from an EMBL/GenBank/DDBJ whole genome shotgun (WGS) entry which is preliminary data.</text>
</comment>
<accession>A0A4R6TMS0</accession>
<dbReference type="SUPFAM" id="SSF51182">
    <property type="entry name" value="RmlC-like cupins"/>
    <property type="match status" value="1"/>
</dbReference>
<gene>
    <name evidence="1" type="ORF">CLV82_1870</name>
</gene>
<dbReference type="Proteomes" id="UP000295468">
    <property type="component" value="Unassembled WGS sequence"/>
</dbReference>
<dbReference type="InterPro" id="IPR014710">
    <property type="entry name" value="RmlC-like_jellyroll"/>
</dbReference>
<evidence type="ECO:0000313" key="1">
    <source>
        <dbReference type="EMBL" id="TDQ31168.1"/>
    </source>
</evidence>
<protein>
    <submittedName>
        <fullName evidence="1">dTDP-4-dehydrorhamnose 3,5-epimerase</fullName>
    </submittedName>
</protein>
<dbReference type="AlphaFoldDB" id="A0A4R6TMS0"/>
<proteinExistence type="predicted"/>
<reference evidence="1 2" key="1">
    <citation type="submission" date="2019-03" db="EMBL/GenBank/DDBJ databases">
        <title>Genomic Encyclopedia of Archaeal and Bacterial Type Strains, Phase II (KMG-II): from individual species to whole genera.</title>
        <authorList>
            <person name="Goeker M."/>
        </authorList>
    </citation>
    <scope>NUCLEOTIDE SEQUENCE [LARGE SCALE GENOMIC DNA]</scope>
    <source>
        <strain evidence="1 2">DSM 18435</strain>
    </source>
</reference>
<keyword evidence="2" id="KW-1185">Reference proteome</keyword>
<name>A0A4R6TMS0_9FLAO</name>
<dbReference type="OrthoDB" id="826649at2"/>
<evidence type="ECO:0000313" key="2">
    <source>
        <dbReference type="Proteomes" id="UP000295468"/>
    </source>
</evidence>